<dbReference type="Pfam" id="PF01451">
    <property type="entry name" value="LMWPc"/>
    <property type="match status" value="1"/>
</dbReference>
<dbReference type="InterPro" id="IPR036196">
    <property type="entry name" value="Ptyr_pPase_sf"/>
</dbReference>
<keyword evidence="4" id="KW-1185">Reference proteome</keyword>
<feature type="domain" description="Phosphotyrosine protein phosphatase I" evidence="2">
    <location>
        <begin position="25"/>
        <end position="162"/>
    </location>
</feature>
<dbReference type="EMBL" id="AP009384">
    <property type="protein sequence ID" value="BAF89746.1"/>
    <property type="molecule type" value="Genomic_DNA"/>
</dbReference>
<dbReference type="KEGG" id="azc:AZC_3748"/>
<reference evidence="3 4" key="1">
    <citation type="journal article" date="2007" name="Appl. Environ. Microbiol.">
        <title>Rhizobial factors required for stem nodule maturation and maintenance in Sesbania rostrata-Azorhizobium caulinodans ORS571 symbiosis.</title>
        <authorList>
            <person name="Suzuki S."/>
            <person name="Aono T."/>
            <person name="Lee KB."/>
            <person name="Suzuki T."/>
            <person name="Liu CT."/>
            <person name="Miwa H."/>
            <person name="Wakao S."/>
            <person name="Iki T."/>
            <person name="Oyaizu H."/>
        </authorList>
    </citation>
    <scope>NUCLEOTIDE SEQUENCE [LARGE SCALE GENOMIC DNA]</scope>
    <source>
        <strain evidence="4">ATCC 43989 / DSM 5975 / JCM 20966 / LMG 6465 / NBRC 14845 / NCIMB 13405 / ORS 571</strain>
    </source>
</reference>
<protein>
    <submittedName>
        <fullName evidence="3">Putative low molecular weight phosphotyrosine protein phosphatase</fullName>
    </submittedName>
</protein>
<dbReference type="HOGENOM" id="CLU_1567491_0_0_5"/>
<accession>A8ING3</accession>
<reference evidence="3 4" key="6">
    <citation type="journal article" date="2011" name="Appl. Environ. Microbiol.">
        <title>Involvement of the azorhizobial chromosome partition gene (parA) in the onset of bacteroid differentiation during Sesbania rostrata stem nodule development.</title>
        <authorList>
            <person name="Liu CT."/>
            <person name="Lee KB."/>
            <person name="Wang YS."/>
            <person name="Peng MH."/>
            <person name="Lee KT."/>
            <person name="Suzuki S."/>
            <person name="Suzuki T."/>
            <person name="Oyaizu H."/>
        </authorList>
    </citation>
    <scope>NUCLEOTIDE SEQUENCE [LARGE SCALE GENOMIC DNA]</scope>
    <source>
        <strain evidence="4">ATCC 43989 / DSM 5975 / JCM 20966 / LMG 6465 / NBRC 14845 / NCIMB 13405 / ORS 571</strain>
    </source>
</reference>
<keyword evidence="1" id="KW-0059">Arsenical resistance</keyword>
<dbReference type="GO" id="GO:0046685">
    <property type="term" value="P:response to arsenic-containing substance"/>
    <property type="evidence" value="ECO:0007669"/>
    <property type="project" value="UniProtKB-KW"/>
</dbReference>
<dbReference type="InterPro" id="IPR023485">
    <property type="entry name" value="Ptyr_pPase"/>
</dbReference>
<evidence type="ECO:0000313" key="3">
    <source>
        <dbReference type="EMBL" id="BAF89746.1"/>
    </source>
</evidence>
<dbReference type="Proteomes" id="UP000000270">
    <property type="component" value="Chromosome"/>
</dbReference>
<proteinExistence type="predicted"/>
<dbReference type="RefSeq" id="WP_012172271.1">
    <property type="nucleotide sequence ID" value="NC_009937.1"/>
</dbReference>
<organism evidence="3 4">
    <name type="scientific">Azorhizobium caulinodans (strain ATCC 43989 / DSM 5975 / JCM 20966 / LMG 6465 / NBRC 14845 / NCIMB 13405 / ORS 571)</name>
    <dbReference type="NCBI Taxonomy" id="438753"/>
    <lineage>
        <taxon>Bacteria</taxon>
        <taxon>Pseudomonadati</taxon>
        <taxon>Pseudomonadota</taxon>
        <taxon>Alphaproteobacteria</taxon>
        <taxon>Hyphomicrobiales</taxon>
        <taxon>Xanthobacteraceae</taxon>
        <taxon>Azorhizobium</taxon>
    </lineage>
</organism>
<dbReference type="eggNOG" id="COG0394">
    <property type="taxonomic scope" value="Bacteria"/>
</dbReference>
<evidence type="ECO:0000256" key="1">
    <source>
        <dbReference type="ARBA" id="ARBA00022849"/>
    </source>
</evidence>
<reference evidence="3 4" key="5">
    <citation type="journal article" date="2010" name="Appl. Environ. Microbiol.">
        <title>phrR-like gene praR of Azorhizobium caulinodans ORS571 is essential for symbiosis with Sesbania rostrata and is involved in expression of reb genes.</title>
        <authorList>
            <person name="Akiba N."/>
            <person name="Aono T."/>
            <person name="Toyazaki H."/>
            <person name="Sato S."/>
            <person name="Oyaizu H."/>
        </authorList>
    </citation>
    <scope>NUCLEOTIDE SEQUENCE [LARGE SCALE GENOMIC DNA]</scope>
    <source>
        <strain evidence="4">ATCC 43989 / DSM 5975 / JCM 20966 / LMG 6465 / NBRC 14845 / NCIMB 13405 / ORS 571</strain>
    </source>
</reference>
<evidence type="ECO:0000313" key="4">
    <source>
        <dbReference type="Proteomes" id="UP000000270"/>
    </source>
</evidence>
<dbReference type="SMART" id="SM00226">
    <property type="entry name" value="LMWPc"/>
    <property type="match status" value="1"/>
</dbReference>
<dbReference type="PANTHER" id="PTHR43428">
    <property type="entry name" value="ARSENATE REDUCTASE"/>
    <property type="match status" value="1"/>
</dbReference>
<name>A8ING3_AZOC5</name>
<dbReference type="PANTHER" id="PTHR43428:SF1">
    <property type="entry name" value="ARSENATE REDUCTASE"/>
    <property type="match status" value="1"/>
</dbReference>
<reference evidence="3 4" key="4">
    <citation type="journal article" date="2009" name="Appl. Environ. Microbiol.">
        <title>Comparative genome-wide transcriptional profiling of Azorhizobium caulinodans ORS571 grown under free-living and symbiotic conditions.</title>
        <authorList>
            <person name="Tsukada S."/>
            <person name="Aono T."/>
            <person name="Akiba N."/>
            <person name="Lee KB."/>
            <person name="Liu CT."/>
            <person name="Toyazaki H."/>
            <person name="Oyaizu H."/>
        </authorList>
    </citation>
    <scope>NUCLEOTIDE SEQUENCE [LARGE SCALE GENOMIC DNA]</scope>
    <source>
        <strain evidence="4">ATCC 43989 / DSM 5975 / JCM 20966 / LMG 6465 / NBRC 14845 / NCIMB 13405 / ORS 571</strain>
    </source>
</reference>
<reference evidence="4" key="2">
    <citation type="submission" date="2007-04" db="EMBL/GenBank/DDBJ databases">
        <title>Complete genome sequence of the nitrogen-fixing bacterium Azorhizobium caulinodans ORS571.</title>
        <authorList>
            <person name="Lee K.B."/>
            <person name="Backer P.D."/>
            <person name="Aono T."/>
            <person name="Liu C.T."/>
            <person name="Suzuki S."/>
            <person name="Suzuki T."/>
            <person name="Kaneko T."/>
            <person name="Yamada M."/>
            <person name="Tabata S."/>
            <person name="Kupfer D.M."/>
            <person name="Najar F.Z."/>
            <person name="Wiley G.B."/>
            <person name="Roe B."/>
            <person name="Binnewies T."/>
            <person name="Ussery D."/>
            <person name="Vereecke D."/>
            <person name="Gevers D."/>
            <person name="Holsters M."/>
            <person name="Oyaizu H."/>
        </authorList>
    </citation>
    <scope>NUCLEOTIDE SEQUENCE [LARGE SCALE GENOMIC DNA]</scope>
    <source>
        <strain evidence="4">ATCC 43989 / DSM 5975 / JCM 20966 / LMG 6465 / NBRC 14845 / NCIMB 13405 / ORS 571</strain>
    </source>
</reference>
<dbReference type="Gene3D" id="3.40.50.2300">
    <property type="match status" value="1"/>
</dbReference>
<reference evidence="3 4" key="3">
    <citation type="journal article" date="2008" name="BMC Genomics">
        <title>The genome of the versatile nitrogen fixer Azorhizobium caulinodans ORS571.</title>
        <authorList>
            <person name="Lee KB."/>
            <person name="Backer P.D."/>
            <person name="Aono T."/>
            <person name="Liu CT."/>
            <person name="Suzuki S."/>
            <person name="Suzuki T."/>
            <person name="Kaneko T."/>
            <person name="Yamada M."/>
            <person name="Tabata S."/>
            <person name="Kupfer D.M."/>
            <person name="Najar F.Z."/>
            <person name="Wiley G.B."/>
            <person name="Roe B."/>
            <person name="Binnewies T.T."/>
            <person name="Ussery D.W."/>
            <person name="D'Haeze W."/>
            <person name="Herder J.D."/>
            <person name="Gevers D."/>
            <person name="Vereecke D."/>
            <person name="Holsters M."/>
            <person name="Oyaizu H."/>
        </authorList>
    </citation>
    <scope>NUCLEOTIDE SEQUENCE [LARGE SCALE GENOMIC DNA]</scope>
    <source>
        <strain evidence="4">ATCC 43989 / DSM 5975 / JCM 20966 / LMG 6465 / NBRC 14845 / NCIMB 13405 / ORS 571</strain>
    </source>
</reference>
<evidence type="ECO:0000259" key="2">
    <source>
        <dbReference type="SMART" id="SM00226"/>
    </source>
</evidence>
<gene>
    <name evidence="3" type="ordered locus">AZC_3748</name>
</gene>
<dbReference type="SUPFAM" id="SSF52788">
    <property type="entry name" value="Phosphotyrosine protein phosphatases I"/>
    <property type="match status" value="1"/>
</dbReference>
<dbReference type="STRING" id="438753.AZC_3748"/>
<dbReference type="AlphaFoldDB" id="A8ING3"/>
<sequence length="170" mass="17945">MTHLPSIAADLGPTAAGLSSLPQRPSILFACRDNSGVSLLAEAIAHQTHHQLRAFSAGIHGSGAVDDALVECLESEGIPADGLSSKPMEVFGFSGAPRIDLVVALVAGARERIERLSGVARIPVETWSFADPTAVADPRRRRHLYRMMMPRLRAAISGLAASRAEPAFAA</sequence>